<sequence length="107" mass="12554">MVLGTMTIELTNRLLRRHPDHEVSDGSGRSILRYFERAAWQRDVQQHCHPLAGYRGRISQRGAACRRRCPRRCGRRFVGKKIRTYSEWVADYEDVSNYVHAGHVENE</sequence>
<dbReference type="Proteomes" id="UP000732380">
    <property type="component" value="Unassembled WGS sequence"/>
</dbReference>
<evidence type="ECO:0000313" key="2">
    <source>
        <dbReference type="Proteomes" id="UP000732380"/>
    </source>
</evidence>
<reference evidence="1 2" key="1">
    <citation type="journal article" date="2020" name="bioRxiv">
        <title>Whole genome comparisons of ergot fungi reveals the divergence and evolution of species within the genus Claviceps are the result of varying mechanisms driving genome evolution and host range expansion.</title>
        <authorList>
            <person name="Wyka S.A."/>
            <person name="Mondo S.J."/>
            <person name="Liu M."/>
            <person name="Dettman J."/>
            <person name="Nalam V."/>
            <person name="Broders K.D."/>
        </authorList>
    </citation>
    <scope>NUCLEOTIDE SEQUENCE [LARGE SCALE GENOMIC DNA]</scope>
    <source>
        <strain evidence="1 2">LM576</strain>
    </source>
</reference>
<comment type="caution">
    <text evidence="1">The sequence shown here is derived from an EMBL/GenBank/DDBJ whole genome shotgun (WGS) entry which is preliminary data.</text>
</comment>
<accession>A0A9P7Q6W4</accession>
<name>A0A9P7Q6W4_9HYPO</name>
<dbReference type="EMBL" id="SRQM01000024">
    <property type="protein sequence ID" value="KAG6122193.1"/>
    <property type="molecule type" value="Genomic_DNA"/>
</dbReference>
<dbReference type="AlphaFoldDB" id="A0A9P7Q6W4"/>
<organism evidence="1 2">
    <name type="scientific">Claviceps humidiphila</name>
    <dbReference type="NCBI Taxonomy" id="1294629"/>
    <lineage>
        <taxon>Eukaryota</taxon>
        <taxon>Fungi</taxon>
        <taxon>Dikarya</taxon>
        <taxon>Ascomycota</taxon>
        <taxon>Pezizomycotina</taxon>
        <taxon>Sordariomycetes</taxon>
        <taxon>Hypocreomycetidae</taxon>
        <taxon>Hypocreales</taxon>
        <taxon>Clavicipitaceae</taxon>
        <taxon>Claviceps</taxon>
    </lineage>
</organism>
<keyword evidence="2" id="KW-1185">Reference proteome</keyword>
<evidence type="ECO:0000313" key="1">
    <source>
        <dbReference type="EMBL" id="KAG6122193.1"/>
    </source>
</evidence>
<gene>
    <name evidence="1" type="ORF">E4U13_003032</name>
</gene>
<proteinExistence type="predicted"/>
<protein>
    <submittedName>
        <fullName evidence="1">Uncharacterized protein</fullName>
    </submittedName>
</protein>